<comment type="caution">
    <text evidence="1">The sequence shown here is derived from an EMBL/GenBank/DDBJ whole genome shotgun (WGS) entry which is preliminary data.</text>
</comment>
<reference evidence="2" key="1">
    <citation type="journal article" date="2019" name="Int. J. Syst. Evol. Microbiol.">
        <title>The Global Catalogue of Microorganisms (GCM) 10K type strain sequencing project: providing services to taxonomists for standard genome sequencing and annotation.</title>
        <authorList>
            <consortium name="The Broad Institute Genomics Platform"/>
            <consortium name="The Broad Institute Genome Sequencing Center for Infectious Disease"/>
            <person name="Wu L."/>
            <person name="Ma J."/>
        </authorList>
    </citation>
    <scope>NUCLEOTIDE SEQUENCE [LARGE SCALE GENOMIC DNA]</scope>
    <source>
        <strain evidence="2">CGMCC 1.15461</strain>
    </source>
</reference>
<name>A0ABQ1JKD0_9FLAO</name>
<gene>
    <name evidence="1" type="ORF">GCM10007424_06130</name>
</gene>
<evidence type="ECO:0000313" key="2">
    <source>
        <dbReference type="Proteomes" id="UP000615760"/>
    </source>
</evidence>
<dbReference type="InterPro" id="IPR013783">
    <property type="entry name" value="Ig-like_fold"/>
</dbReference>
<dbReference type="CDD" id="cd00146">
    <property type="entry name" value="PKD"/>
    <property type="match status" value="1"/>
</dbReference>
<evidence type="ECO:0000313" key="1">
    <source>
        <dbReference type="EMBL" id="GGB68937.1"/>
    </source>
</evidence>
<protein>
    <recommendedName>
        <fullName evidence="3">T9SS type A sorting domain-containing protein</fullName>
    </recommendedName>
</protein>
<dbReference type="InterPro" id="IPR014756">
    <property type="entry name" value="Ig_E-set"/>
</dbReference>
<accession>A0ABQ1JKD0</accession>
<dbReference type="Proteomes" id="UP000615760">
    <property type="component" value="Unassembled WGS sequence"/>
</dbReference>
<evidence type="ECO:0008006" key="3">
    <source>
        <dbReference type="Google" id="ProtNLM"/>
    </source>
</evidence>
<dbReference type="Gene3D" id="2.60.40.10">
    <property type="entry name" value="Immunoglobulins"/>
    <property type="match status" value="2"/>
</dbReference>
<keyword evidence="2" id="KW-1185">Reference proteome</keyword>
<dbReference type="EMBL" id="BMJE01000002">
    <property type="protein sequence ID" value="GGB68937.1"/>
    <property type="molecule type" value="Genomic_DNA"/>
</dbReference>
<organism evidence="1 2">
    <name type="scientific">Flavobacterium suaedae</name>
    <dbReference type="NCBI Taxonomy" id="1767027"/>
    <lineage>
        <taxon>Bacteria</taxon>
        <taxon>Pseudomonadati</taxon>
        <taxon>Bacteroidota</taxon>
        <taxon>Flavobacteriia</taxon>
        <taxon>Flavobacteriales</taxon>
        <taxon>Flavobacteriaceae</taxon>
        <taxon>Flavobacterium</taxon>
    </lineage>
</organism>
<dbReference type="SUPFAM" id="SSF81296">
    <property type="entry name" value="E set domains"/>
    <property type="match status" value="1"/>
</dbReference>
<proteinExistence type="predicted"/>
<dbReference type="NCBIfam" id="NF033708">
    <property type="entry name" value="T9SS_Cterm_ChiA"/>
    <property type="match status" value="1"/>
</dbReference>
<dbReference type="CDD" id="cd00102">
    <property type="entry name" value="IPT"/>
    <property type="match status" value="1"/>
</dbReference>
<sequence length="2317" mass="241434">MLFSVTITSAQTTVFSDDFSTSTGSSYTSTNGAVGTSTSWAQIRSGTDMGARINSGFLTLTNDATGAGNSNGWILAYVSSASFSTPYISTLNNNPGMVTWTFNMRQIRSNPSGPANGSYANAFVLAGTSNTTATTGSGYAVLLGNNGKTDPLRLVRYTAGLRTSTNILSSNTSGLSDFGNTHLSVKVTYTPGSNTWELFVRQDGGTFSNPESGSLVSQGTAVNSSSTGTSLPLTGAFWNASTKKNQTAYFDNIVVKVTEPVITSLSPSSAIAGTGAFTLTVEGTDFTPSSTVRWNGSSRTTTYVSDTQLTASIPATDVTTAGSASVTVATGTATSNTLTFIIDPAATPSISTSTTALTSVTTVTGTASTTRSFTVTGANLTNNVTVAAPANFEVSTSSSSGFADSISLTQSGGTLTGQPVTVYSRIKASAPAGIYSGNIILSTTGGTNKQVAVSGKALALEPATSATNVTFNNVGASAFTVNFTAGSGTNRLVVLKQGSAVTAIPTDGTSYTASATFGLGSDIGSASYVVYNGTASSVTVTGLTASTSYHVAVFEFNGSAGTQNYKTTTPATGNRTTLNAPLGLQVATANTAYKVDFDSTVDGVNNGTYAGTGVSSVPESGELNSYSWAFTGFTDGAVNYGGDSGEDTVYDSGSSAGGETAGGIYAFEVEQGNYALGIQPSTGNFAPGSITFRFQNQTGSTITSLSVGYKVYVYNDEAGSNSLNLSYSSNNSTYTNATAVNHTTTAVSDAVPGWKAYYKVVTITGLNIATNNYGYLRWSGTTVSGTAFDEIALDDLVVVANPTTSFASFAGNAETFTVAGNAELSGNITVSGTTTFSNNSWLNLSSSTLTLEGQVINTTIGGLRGNGTGSLISSGTTNQTLSFDQTTPGTTNTFTNFTVSTTSSNTVTAGNVLNVSGILTIDTDQTLNMGSNALGGALSTISNDGTISSQNTSAAPWTSGRTWSGTGKVILNNSSSAQTLVPGTYNDVTISTPGGATTSGDVTVNGALNITVSNPSSSAGGLATGTNTLYMGGDATNTGIGEVSGIVTRNTGIISNKLYTFGNPYTSIRFADEGILPTSMSLKITPGTAPAGKTDAILRTYDFIQTGGSATKAVISARYQDSELNSNDENRLVDWVVVVSPLQTIEQSRTNYSTTNNYVELANVNVAFFESTFGNRLLTLADAEVATAVWNGSVSDSWTTAANWTPNATPSDNTNVIIPDAATTPNDPTLNPTVTIGTLSIEAGGIVNAPDDSQLIITGNNGAWINNGTFNPGGGTSTVTFNNTTADATIAGNTDFNNITIASGTLLRTLTNNQMNIAGTFTNSGTFISNVVENTVEYSGTNQTIVAPGGSTPAYHNLIISGTGAVFPTSLNIRGDLTLNQTVDFTGKTIAMTGTEAQSIGGTSMPDFNNLTINNSSADVSLAADVTVSGTLTLTTGLFNIGDYDLTLGANAVSGSFSSTTMIVADGDGLVRRPYTATGSYTFPVGEKVSNTTYSPIIVNVTSGTFSNAYVGVNVRDAVHPDNNSIDAYLTRYWNVTQTGITDAIANITATYVIGDAVGGEAALISAQLDGGFDVVSNPWVKFSALSGNTLTANNALLTEGQTSVFTGITAQNISAQITGEGTFCQDTEVTLTAEVTGGDAPYTYEWSNGLGSGETAIPPTDTAGTITYTLTVRDANGIASTDTADVVVTENPEAGTLSADQVICAGSTPSAITLSGFTGTVVRWERSITGTFTNPAFISSTSPTLTGAEMGSFTTTRYFRAVVQNGSCPVVYSNVVAVTITSTTWDGSTWSNGEPDATKSAIFNGDYTASADIEACTIQVNGTANVTIPSGFNVTVNGAITVSGGNFIVEDNANLLQLTNAVNSGNIIVYKNSSLLYRLDYTIWSSPVEGQNLKDFSLYTLNDRFYLYNSLTSLFETTDPTAQDFEPGYGYLIRMPNSDSEPGYNNGSTPIVFTGEFTGVPNNGDINVSVTTAGDAYNMLGNPYPSAINIHAFFDTNVGAINQSSALYFWRKRNNPDATTYATITKLAYTANDAEGGDTGSSTFVGDPSEWVINTGQGFFVQAESSSIVFTNDMRRAVNNGQFFRAPQTDEQPLISRLWLNLKDTQGLGFSQTAVGYTDETTTGIDYGWDGKLLSDGTIALYSLAEGLELSVQARNQFTIDDAVPLGFMVSEPGIYVIEADHFDGVFAEGQLIYIHDLYTETYTELSQGNTYEFNTDAGRFDNRFEVVYTAEALGNNDVEADPNTTFIYKQDQNLIVKSSSMLKSVFIYDIRGRLIHSKADLNKKDYTINNLVAEEQMLIIKLNTENGTIYKKLVY</sequence>